<dbReference type="AlphaFoldDB" id="A0A6A5C2G6"/>
<evidence type="ECO:0000256" key="1">
    <source>
        <dbReference type="SAM" id="MobiDB-lite"/>
    </source>
</evidence>
<feature type="region of interest" description="Disordered" evidence="1">
    <location>
        <begin position="397"/>
        <end position="418"/>
    </location>
</feature>
<feature type="transmembrane region" description="Helical" evidence="2">
    <location>
        <begin position="422"/>
        <end position="439"/>
    </location>
</feature>
<dbReference type="OrthoDB" id="10369582at2759"/>
<proteinExistence type="predicted"/>
<gene>
    <name evidence="3" type="ORF">FDP41_012740</name>
</gene>
<sequence>MKDHQVSVVADFLKKKQKERNNKHQSVMEEEPHHDRRSFSSYDGDDAAFDIGLIFSIPFSQKSSEEEEDSNQSSSSSIILVHHVSLISTLEEKAKNGGFSNLSSEWFHQQIQIVQQSLLSSVNISGMYLRDYSYSVKDRLNDVIALYMRSIESLQPIDATNPVYFINLLKEGQDVYLFEKGKFRQDMNVILRETSEARKLSEYSCVLPYYKKLRASKNIDALLDEIENQLENSLENDYIWKINKTTKRIECFLKTRMEPKLPEINQEGDMIEIVLCGTISGMVLTLDDFSYSHEDLIKEIKKDIVQGITTRIAFDDQLSKGISNNSVINRNLLKRFYIHDSATNIIYCDYSEDVDSIGIIEVIPSLIDQVHAYVVDVEGNTFSKKKLYDESSKGKVTEAKESKEGKTTSETSSSTSSSSEGMFAWFFAFIAFLLSLLGIKKQVQSSSN</sequence>
<evidence type="ECO:0000313" key="3">
    <source>
        <dbReference type="EMBL" id="KAF0980952.1"/>
    </source>
</evidence>
<accession>A0A6A5C2G6</accession>
<keyword evidence="2" id="KW-1133">Transmembrane helix</keyword>
<protein>
    <submittedName>
        <fullName evidence="3">Uncharacterized protein</fullName>
    </submittedName>
</protein>
<feature type="compositionally biased region" description="Low complexity" evidence="1">
    <location>
        <begin position="408"/>
        <end position="418"/>
    </location>
</feature>
<dbReference type="VEuPathDB" id="AmoebaDB:NfTy_037110"/>
<evidence type="ECO:0000313" key="4">
    <source>
        <dbReference type="Proteomes" id="UP000444721"/>
    </source>
</evidence>
<keyword evidence="4" id="KW-1185">Reference proteome</keyword>
<keyword evidence="2" id="KW-0812">Transmembrane</keyword>
<feature type="compositionally biased region" description="Basic and acidic residues" evidence="1">
    <location>
        <begin position="19"/>
        <end position="38"/>
    </location>
</feature>
<name>A0A6A5C2G6_NAEFO</name>
<reference evidence="3 4" key="1">
    <citation type="journal article" date="2019" name="Sci. Rep.">
        <title>Nanopore sequencing improves the draft genome of the human pathogenic amoeba Naegleria fowleri.</title>
        <authorList>
            <person name="Liechti N."/>
            <person name="Schurch N."/>
            <person name="Bruggmann R."/>
            <person name="Wittwer M."/>
        </authorList>
    </citation>
    <scope>NUCLEOTIDE SEQUENCE [LARGE SCALE GENOMIC DNA]</scope>
    <source>
        <strain evidence="3 4">ATCC 30894</strain>
    </source>
</reference>
<dbReference type="RefSeq" id="XP_044565665.1">
    <property type="nucleotide sequence ID" value="XM_044703293.1"/>
</dbReference>
<dbReference type="VEuPathDB" id="AmoebaDB:NF0038330"/>
<evidence type="ECO:0000256" key="2">
    <source>
        <dbReference type="SAM" id="Phobius"/>
    </source>
</evidence>
<dbReference type="VEuPathDB" id="AmoebaDB:FDP41_012740"/>
<comment type="caution">
    <text evidence="3">The sequence shown here is derived from an EMBL/GenBank/DDBJ whole genome shotgun (WGS) entry which is preliminary data.</text>
</comment>
<organism evidence="3 4">
    <name type="scientific">Naegleria fowleri</name>
    <name type="common">Brain eating amoeba</name>
    <dbReference type="NCBI Taxonomy" id="5763"/>
    <lineage>
        <taxon>Eukaryota</taxon>
        <taxon>Discoba</taxon>
        <taxon>Heterolobosea</taxon>
        <taxon>Tetramitia</taxon>
        <taxon>Eutetramitia</taxon>
        <taxon>Vahlkampfiidae</taxon>
        <taxon>Naegleria</taxon>
    </lineage>
</organism>
<keyword evidence="2" id="KW-0472">Membrane</keyword>
<dbReference type="Proteomes" id="UP000444721">
    <property type="component" value="Unassembled WGS sequence"/>
</dbReference>
<dbReference type="EMBL" id="VFQX01000016">
    <property type="protein sequence ID" value="KAF0980952.1"/>
    <property type="molecule type" value="Genomic_DNA"/>
</dbReference>
<dbReference type="OMA" id="NIEGHIN"/>
<feature type="region of interest" description="Disordered" evidence="1">
    <location>
        <begin position="12"/>
        <end position="40"/>
    </location>
</feature>
<feature type="compositionally biased region" description="Basic and acidic residues" evidence="1">
    <location>
        <begin position="397"/>
        <end position="407"/>
    </location>
</feature>
<dbReference type="GeneID" id="68119955"/>